<dbReference type="EMBL" id="CACVKT020005298">
    <property type="protein sequence ID" value="CAC5394493.1"/>
    <property type="molecule type" value="Genomic_DNA"/>
</dbReference>
<evidence type="ECO:0000259" key="2">
    <source>
        <dbReference type="Pfam" id="PF25794"/>
    </source>
</evidence>
<dbReference type="Proteomes" id="UP000507470">
    <property type="component" value="Unassembled WGS sequence"/>
</dbReference>
<protein>
    <submittedName>
        <fullName evidence="3">SACS</fullName>
    </submittedName>
</protein>
<organism evidence="3 4">
    <name type="scientific">Mytilus coruscus</name>
    <name type="common">Sea mussel</name>
    <dbReference type="NCBI Taxonomy" id="42192"/>
    <lineage>
        <taxon>Eukaryota</taxon>
        <taxon>Metazoa</taxon>
        <taxon>Spiralia</taxon>
        <taxon>Lophotrochozoa</taxon>
        <taxon>Mollusca</taxon>
        <taxon>Bivalvia</taxon>
        <taxon>Autobranchia</taxon>
        <taxon>Pteriomorphia</taxon>
        <taxon>Mytilida</taxon>
        <taxon>Mytiloidea</taxon>
        <taxon>Mytilidae</taxon>
        <taxon>Mytilinae</taxon>
        <taxon>Mytilus</taxon>
    </lineage>
</organism>
<feature type="domain" description="Sacsin/Nov" evidence="2">
    <location>
        <begin position="820"/>
        <end position="1053"/>
    </location>
</feature>
<dbReference type="SUPFAM" id="SSF81593">
    <property type="entry name" value="Nucleotidyltransferase substrate binding subunit/domain"/>
    <property type="match status" value="1"/>
</dbReference>
<gene>
    <name evidence="3" type="ORF">MCOR_29235</name>
</gene>
<dbReference type="InterPro" id="IPR058210">
    <property type="entry name" value="SACS/Nov_dom"/>
</dbReference>
<dbReference type="Pfam" id="PF25794">
    <property type="entry name" value="SACS"/>
    <property type="match status" value="2"/>
</dbReference>
<dbReference type="SUPFAM" id="SSF55874">
    <property type="entry name" value="ATPase domain of HSP90 chaperone/DNA topoisomerase II/histidine kinase"/>
    <property type="match status" value="2"/>
</dbReference>
<name>A0A6J8CDJ1_MYTCO</name>
<accession>A0A6J8CDJ1</accession>
<feature type="domain" description="Sacsin/Nov" evidence="2">
    <location>
        <begin position="26"/>
        <end position="241"/>
    </location>
</feature>
<dbReference type="Pfam" id="PF05168">
    <property type="entry name" value="HEPN"/>
    <property type="match status" value="1"/>
</dbReference>
<sequence length="2617" mass="301602">MAGQLQYADSDETSDDENWFQMKRPSLLKQLQNIMREYPDDVQILYELVQNAEDAKAAKMKIMLNNRNIDPGGSYGKYLKSPALCVYNDAVFEEDDWDGITSVNLSHKENKADKIGRYGQGFKSVFHITDFPVVISGGVVLLMNPFKENKECQRTKLTAFEIKIGKSGILNSFGLSREIIRKGHYNGTLFWFPLRTSVSPLSTNVNSISKIEDTLGLFKNDAHIVLLFLKYLKQIEICSIRGELLHKTKLIFADHKTYDSLCSMWTKIELGTCDTHCVAFNGTTYTLSSQNRQGKQSQHSQQWTVVHFYAGDLDMEKPLTTLAKDPEIACLPYAGVAFPWDTLNSKSGRVFNFLPLPATNKTFLPVHVNANFALSQNRRNLKLSDGKSSDKFVQWNEAVVGKLVPMAYVKLVEYLIELSTKNKNAEHQIKMVYDCMPQIKTYEPFWELCASGFYSNVIQLPVFFTERNNGKWICKDSAILCNITMPDMVSSKELYIQKTIKKVLLHLEKNVIDLHESMKMLIKHGKIIQISPIEIVKYLKCSANVIQRLNRENKINLLHYIMTDSRVEIVGLKLLPIQSGDFESFHYTWKDPESEKYTYVATSSMDSSLFPGQESRFVSQDLPDFLTNKLSALALEGRFQVRILTYKHIPELLDEVFRHHCEYTKVGHFVPKQNPCLLNYQWIRKLWSIISRMKNMDDLQYFEKLPLIPQYHSESSQIVSFHILQGNYILTGYEKNGIRNLPEKILYILQANGIRNLDWNEIVENSHIIGKYIKLPAYESIMELFKNNPKAKKEIQTHVGLRRDLWLPQKTTARSFGQKELLVTRLKGILTSYPRHHSILKEMIQNADDAGAREIHIVYDMRHHKTNAISDNWEPLQGPALCIFNDACFTDKDLEGIEQLGIGSKGDDRTKTGQFGIGFNSVYHLTDAPCILSLGPDAARGGFFWVSDPHCRYAPLASDGDPGTCMDATELQSAYPDVYDTFFPTPFLNRNKGTWFRLPIRNADHEKSQICDSTFCSSDILSLLQTMKMDIEECLLFLLNIKQISISSIDSDSIHKIYCSVRVSDVDDAKDEQSKFKDQLKKMNNIIKCSPSSIFSQNIVEFKYFIDIKFHSKVSSRWMIVQTLGFTDPQEIDKTLKESVQRGGIGFIPRGGVAFQVIASDHSSKNSKAFCLLPLPVETGLPIHVNGQFAIDMSRIKLWGSEESSTSDVRRTWNLELIRRCIAYAYAGGIVFLKRNMVEKKVAITMNDFLESFPLYSTAKNIFWKELVSYVFFYIQKRQLLVYPVMQSNKKEISSGKNLRLYVSQFETKEIKTWIRRHHLGEIPVLVDDLRCQNVGSLKEELLRNCFLSLGMKLITLPTNLQSSMLSACEHLNKTRVHNKDSCICIQVISPKAAIDFFKSGNSGMRDCYSNDKFKSVEQVKLCLEYCLKCEDLKELNGVHLLLKNDKSVETFQNQNRLILSKFVDLLPKSSGRFVHKSLTPMTKLHRLSFEKLTLSEFALLLPKSLDSRFKTNIVRNWNPAISLLSREWLECFWEFVDTTDECLEVLQDWALLPVSMLQKENLLALKFCDIVIDYDSFEKCQQPELYSILQKLHLPTPTLKSTLLETRLVTHENTCNLLRCVYLMRNSLAEANLTETDRVTLVSYLVTGLNPNEKSKIDQLKKLSLFTTMEDYVISLQTTYFITLKEESNMSMPGLENLCKELDLTVLRYYPEWWKLYKIIDCNIINISDWYSKYILPNFEKVCEDFHIFHLNYINVNLLANANVVSALREVCFIRDGLFINRADKYFSPDQLLFEKLCNNTDFPPPPFDDVKWRKLLVNAGLITEISERALLYFTKMIEATSQTKDLFPKLKILLNELNHFMAKEKSVSSQFIQQISKVRFLLIDRNESKYEDIHSSLHTSLRFTSFQETITYDQIELVWTTADVLPRYAMPSDKNILTKLKSIEEPSFEVVMQHTKNICSVLFRSCPEHDETVLTTILGRIYHYFSSRKDRNVSELKGIPLIHIIKHKKFAYPSEVVKNIYDSNEIPPYLLKAPIEYGQFFKLFNCLGMKDEPTVATYSKVLWKINKNCSHSPLGPNEIIMVQKALHCFMRAMQQLEEPVDDLEVDELYLMSENNQLLPANELYYESLEIRRQRLETDDNLHFLADFGCLGINVEELPRLFAMIPERHRPLSVQSIVTERLAFYELNESETALKLLEILTSQTFINAVLRICKHDQKFMSNELTVKDMQPISARLRRLRVFGVSELETKLKRGHVDIDGTKSKKPCFYDDEKEIIYIHDQRFGVDTWLCRYGIELERMLRVVCFGKFQSRSLLGIFNTISSDFDRLHERLTELGIALLEEDLTNLILYPLPGSLVPKEVHPRLLKPLQPISVKQYAVIPCETNKSNYSRFPDSEDIFIYVVVTNAAFSSVGTLQYYMVNVGKQQDIKIDKELILEIQPLGRHTEEGGEYEFSSDESAVDEIDSRPLHNARECHVYRLPNPQKQIGLIWFTQARFDLKAGHVTLYGIDHEPFKGYNWICIQCQQAAEKAVKAAQYASDANQVQRSHLFSANIPKGDSCLSNLCWELSNLIGHVNALRYPDNYRPIPPAEKFNKEHATKALLLTDQILTYVSKEYFM</sequence>
<evidence type="ECO:0000313" key="3">
    <source>
        <dbReference type="EMBL" id="CAC5394493.1"/>
    </source>
</evidence>
<dbReference type="InterPro" id="IPR007842">
    <property type="entry name" value="HEPN_dom"/>
</dbReference>
<dbReference type="InterPro" id="IPR036890">
    <property type="entry name" value="HATPase_C_sf"/>
</dbReference>
<dbReference type="PANTHER" id="PTHR46919">
    <property type="entry name" value="ZINC FINGER, C3HC4 TYPE (RING FINGER) FAMILY PROTEIN"/>
    <property type="match status" value="1"/>
</dbReference>
<evidence type="ECO:0000313" key="4">
    <source>
        <dbReference type="Proteomes" id="UP000507470"/>
    </source>
</evidence>
<dbReference type="Gene3D" id="1.20.120.330">
    <property type="entry name" value="Nucleotidyltransferases domain 2"/>
    <property type="match status" value="1"/>
</dbReference>
<dbReference type="Gene3D" id="3.30.565.10">
    <property type="entry name" value="Histidine kinase-like ATPase, C-terminal domain"/>
    <property type="match status" value="1"/>
</dbReference>
<proteinExistence type="predicted"/>
<dbReference type="OrthoDB" id="1262810at2759"/>
<dbReference type="PANTHER" id="PTHR46919:SF2">
    <property type="entry name" value="SACSIN"/>
    <property type="match status" value="1"/>
</dbReference>
<evidence type="ECO:0000259" key="1">
    <source>
        <dbReference type="Pfam" id="PF05168"/>
    </source>
</evidence>
<dbReference type="NCBIfam" id="NF047352">
    <property type="entry name" value="P_loop_sacsin"/>
    <property type="match status" value="2"/>
</dbReference>
<feature type="domain" description="HEPN" evidence="1">
    <location>
        <begin position="2514"/>
        <end position="2612"/>
    </location>
</feature>
<reference evidence="3 4" key="1">
    <citation type="submission" date="2020-06" db="EMBL/GenBank/DDBJ databases">
        <authorList>
            <person name="Li R."/>
            <person name="Bekaert M."/>
        </authorList>
    </citation>
    <scope>NUCLEOTIDE SEQUENCE [LARGE SCALE GENOMIC DNA]</scope>
    <source>
        <strain evidence="4">wild</strain>
    </source>
</reference>
<keyword evidence="4" id="KW-1185">Reference proteome</keyword>